<dbReference type="GO" id="GO:0046872">
    <property type="term" value="F:metal ion binding"/>
    <property type="evidence" value="ECO:0007669"/>
    <property type="project" value="UniProtKB-UniRule"/>
</dbReference>
<dbReference type="SFLD" id="SFLDF00288">
    <property type="entry name" value="HemN-like__clustered_with_nucl"/>
    <property type="match status" value="1"/>
</dbReference>
<dbReference type="SMART" id="SM00729">
    <property type="entry name" value="Elp3"/>
    <property type="match status" value="1"/>
</dbReference>
<protein>
    <recommendedName>
        <fullName evidence="2 9">Heme chaperone HemW</fullName>
    </recommendedName>
</protein>
<dbReference type="GO" id="GO:0005737">
    <property type="term" value="C:cytoplasm"/>
    <property type="evidence" value="ECO:0007669"/>
    <property type="project" value="UniProtKB-SubCell"/>
</dbReference>
<evidence type="ECO:0000313" key="12">
    <source>
        <dbReference type="Proteomes" id="UP000027931"/>
    </source>
</evidence>
<evidence type="ECO:0000256" key="9">
    <source>
        <dbReference type="RuleBase" id="RU364116"/>
    </source>
</evidence>
<comment type="similarity">
    <text evidence="1">Belongs to the anaerobic coproporphyrinogen-III oxidase family. HemW subfamily.</text>
</comment>
<dbReference type="eggNOG" id="COG0635">
    <property type="taxonomic scope" value="Bacteria"/>
</dbReference>
<dbReference type="SUPFAM" id="SSF102114">
    <property type="entry name" value="Radical SAM enzymes"/>
    <property type="match status" value="1"/>
</dbReference>
<comment type="subcellular location">
    <subcellularLocation>
        <location evidence="9">Cytoplasm</location>
    </subcellularLocation>
</comment>
<keyword evidence="9" id="KW-0963">Cytoplasm</keyword>
<organism evidence="11 12">
    <name type="scientific">Tumebacillus flagellatus</name>
    <dbReference type="NCBI Taxonomy" id="1157490"/>
    <lineage>
        <taxon>Bacteria</taxon>
        <taxon>Bacillati</taxon>
        <taxon>Bacillota</taxon>
        <taxon>Bacilli</taxon>
        <taxon>Bacillales</taxon>
        <taxon>Alicyclobacillaceae</taxon>
        <taxon>Tumebacillus</taxon>
    </lineage>
</organism>
<dbReference type="GO" id="GO:0051539">
    <property type="term" value="F:4 iron, 4 sulfur cluster binding"/>
    <property type="evidence" value="ECO:0007669"/>
    <property type="project" value="UniProtKB-UniRule"/>
</dbReference>
<reference evidence="11 12" key="1">
    <citation type="journal article" date="2013" name="Int. J. Syst. Evol. Microbiol.">
        <title>Tumebacillus flagellatus sp. nov., an alpha-amylase/pullulanase-producing bacterium isolated from cassava wastewater.</title>
        <authorList>
            <person name="Wang Q."/>
            <person name="Xie N."/>
            <person name="Qin Y."/>
            <person name="Shen N."/>
            <person name="Zhu J."/>
            <person name="Mi H."/>
            <person name="Huang R."/>
        </authorList>
    </citation>
    <scope>NUCLEOTIDE SEQUENCE [LARGE SCALE GENOMIC DNA]</scope>
    <source>
        <strain evidence="11 12">GST4</strain>
    </source>
</reference>
<dbReference type="Gene3D" id="3.20.20.70">
    <property type="entry name" value="Aldolase class I"/>
    <property type="match status" value="1"/>
</dbReference>
<dbReference type="PROSITE" id="PS51918">
    <property type="entry name" value="RADICAL_SAM"/>
    <property type="match status" value="1"/>
</dbReference>
<dbReference type="GO" id="GO:0006779">
    <property type="term" value="P:porphyrin-containing compound biosynthetic process"/>
    <property type="evidence" value="ECO:0007669"/>
    <property type="project" value="InterPro"/>
</dbReference>
<evidence type="ECO:0000256" key="3">
    <source>
        <dbReference type="ARBA" id="ARBA00022617"/>
    </source>
</evidence>
<evidence type="ECO:0000256" key="6">
    <source>
        <dbReference type="ARBA" id="ARBA00023004"/>
    </source>
</evidence>
<evidence type="ECO:0000256" key="8">
    <source>
        <dbReference type="ARBA" id="ARBA00023186"/>
    </source>
</evidence>
<dbReference type="InterPro" id="IPR004559">
    <property type="entry name" value="HemW-like"/>
</dbReference>
<dbReference type="InterPro" id="IPR007197">
    <property type="entry name" value="rSAM"/>
</dbReference>
<dbReference type="Pfam" id="PF06969">
    <property type="entry name" value="HemN_C"/>
    <property type="match status" value="1"/>
</dbReference>
<dbReference type="SFLD" id="SFLDG01082">
    <property type="entry name" value="B12-binding_domain_containing"/>
    <property type="match status" value="1"/>
</dbReference>
<dbReference type="AlphaFoldDB" id="A0A074LNP1"/>
<keyword evidence="9" id="KW-0004">4Fe-4S</keyword>
<evidence type="ECO:0000256" key="2">
    <source>
        <dbReference type="ARBA" id="ARBA00017228"/>
    </source>
</evidence>
<dbReference type="PANTHER" id="PTHR13932">
    <property type="entry name" value="COPROPORPHYRINIGEN III OXIDASE"/>
    <property type="match status" value="1"/>
</dbReference>
<evidence type="ECO:0000256" key="4">
    <source>
        <dbReference type="ARBA" id="ARBA00022691"/>
    </source>
</evidence>
<evidence type="ECO:0000256" key="1">
    <source>
        <dbReference type="ARBA" id="ARBA00006100"/>
    </source>
</evidence>
<dbReference type="InterPro" id="IPR058240">
    <property type="entry name" value="rSAM_sf"/>
</dbReference>
<keyword evidence="12" id="KW-1185">Reference proteome</keyword>
<feature type="domain" description="Radical SAM core" evidence="10">
    <location>
        <begin position="3"/>
        <end position="239"/>
    </location>
</feature>
<keyword evidence="7 9" id="KW-0411">Iron-sulfur</keyword>
<dbReference type="NCBIfam" id="TIGR00539">
    <property type="entry name" value="hemN_rel"/>
    <property type="match status" value="1"/>
</dbReference>
<dbReference type="Proteomes" id="UP000027931">
    <property type="component" value="Unassembled WGS sequence"/>
</dbReference>
<dbReference type="SFLD" id="SFLDG01065">
    <property type="entry name" value="anaerobic_coproporphyrinogen-I"/>
    <property type="match status" value="1"/>
</dbReference>
<evidence type="ECO:0000259" key="10">
    <source>
        <dbReference type="PROSITE" id="PS51918"/>
    </source>
</evidence>
<dbReference type="InterPro" id="IPR010723">
    <property type="entry name" value="HemN_C"/>
</dbReference>
<sequence>MTLVNKQVSSLYVHIPFCASKCYYCDFNSYVSTSDVMDRYLDGLDRELELVAASYQHEPLQTVFFGGGTPTIFDARQSERMMQMLHRHFRMADGVEISVESNPGTVDLDKLHVLKDGGVNRLSFGVQSFDNDLLVKLGRLHDRDAVYRSWELARQAGFDSINLDLMFGLPGQTVETLQSTLKALIELGPEHVSAYSLKVEEGTPFYTWYERGKLILPPEEDEVQMYQLVMDTFRSNGYEMYEISNYAKPGHRSRHNQVYWRNEPYLAAGSGAHGYVGGVRYINQKDVPQYIETTVGGKRPVVDTEEITEVMQREDTMILGLRLLEGVTFARFREKHGTEMLDVFAGPIAKYRERGLLTVDDVGVRLTPEGIFLANEVYAAFLGDE</sequence>
<dbReference type="STRING" id="1157490.EL26_07605"/>
<gene>
    <name evidence="11" type="ORF">EL26_07605</name>
</gene>
<name>A0A074LNP1_9BACL</name>
<dbReference type="SFLD" id="SFLDS00029">
    <property type="entry name" value="Radical_SAM"/>
    <property type="match status" value="1"/>
</dbReference>
<evidence type="ECO:0000256" key="7">
    <source>
        <dbReference type="ARBA" id="ARBA00023014"/>
    </source>
</evidence>
<comment type="function">
    <text evidence="9">Probably acts as a heme chaperone, transferring heme to an unknown acceptor. Binds one molecule of heme per monomer, possibly covalently. Binds 1 [4Fe-4S] cluster. The cluster is coordinated with 3 cysteines and an exchangeable S-adenosyl-L-methionine.</text>
</comment>
<keyword evidence="8 9" id="KW-0143">Chaperone</keyword>
<comment type="caution">
    <text evidence="11">The sequence shown here is derived from an EMBL/GenBank/DDBJ whole genome shotgun (WGS) entry which is preliminary data.</text>
</comment>
<evidence type="ECO:0000256" key="5">
    <source>
        <dbReference type="ARBA" id="ARBA00022723"/>
    </source>
</evidence>
<dbReference type="CDD" id="cd01335">
    <property type="entry name" value="Radical_SAM"/>
    <property type="match status" value="1"/>
</dbReference>
<keyword evidence="6 9" id="KW-0408">Iron</keyword>
<dbReference type="SFLD" id="SFLDF00562">
    <property type="entry name" value="HemN-like__clustered_with_heat"/>
    <property type="match status" value="1"/>
</dbReference>
<dbReference type="InterPro" id="IPR013785">
    <property type="entry name" value="Aldolase_TIM"/>
</dbReference>
<dbReference type="PANTHER" id="PTHR13932:SF5">
    <property type="entry name" value="RADICAL S-ADENOSYL METHIONINE DOMAIN-CONTAINING PROTEIN 1, MITOCHONDRIAL"/>
    <property type="match status" value="1"/>
</dbReference>
<keyword evidence="3 9" id="KW-0349">Heme</keyword>
<dbReference type="Pfam" id="PF04055">
    <property type="entry name" value="Radical_SAM"/>
    <property type="match status" value="1"/>
</dbReference>
<keyword evidence="4 9" id="KW-0949">S-adenosyl-L-methionine</keyword>
<evidence type="ECO:0000313" key="11">
    <source>
        <dbReference type="EMBL" id="KEO83776.1"/>
    </source>
</evidence>
<keyword evidence="5 9" id="KW-0479">Metal-binding</keyword>
<proteinExistence type="inferred from homology"/>
<dbReference type="EMBL" id="JMIR01000008">
    <property type="protein sequence ID" value="KEO83776.1"/>
    <property type="molecule type" value="Genomic_DNA"/>
</dbReference>
<dbReference type="GO" id="GO:0004109">
    <property type="term" value="F:coproporphyrinogen oxidase activity"/>
    <property type="evidence" value="ECO:0007669"/>
    <property type="project" value="InterPro"/>
</dbReference>
<dbReference type="InterPro" id="IPR006638">
    <property type="entry name" value="Elp3/MiaA/NifB-like_rSAM"/>
</dbReference>
<dbReference type="InterPro" id="IPR034505">
    <property type="entry name" value="Coproporphyrinogen-III_oxidase"/>
</dbReference>
<accession>A0A074LNP1</accession>